<feature type="transmembrane region" description="Helical" evidence="5">
    <location>
        <begin position="141"/>
        <end position="161"/>
    </location>
</feature>
<evidence type="ECO:0000256" key="4">
    <source>
        <dbReference type="ARBA" id="ARBA00023136"/>
    </source>
</evidence>
<comment type="caution">
    <text evidence="7">The sequence shown here is derived from an EMBL/GenBank/DDBJ whole genome shotgun (WGS) entry which is preliminary data.</text>
</comment>
<keyword evidence="3 5" id="KW-1133">Transmembrane helix</keyword>
<keyword evidence="2 5" id="KW-0812">Transmembrane</keyword>
<proteinExistence type="inferred from homology"/>
<evidence type="ECO:0000259" key="6">
    <source>
        <dbReference type="PROSITE" id="PS51012"/>
    </source>
</evidence>
<reference evidence="7 8" key="1">
    <citation type="journal article" date="2015" name="Nature">
        <title>rRNA introns, odd ribosomes, and small enigmatic genomes across a large radiation of phyla.</title>
        <authorList>
            <person name="Brown C.T."/>
            <person name="Hug L.A."/>
            <person name="Thomas B.C."/>
            <person name="Sharon I."/>
            <person name="Castelle C.J."/>
            <person name="Singh A."/>
            <person name="Wilkins M.J."/>
            <person name="Williams K.H."/>
            <person name="Banfield J.F."/>
        </authorList>
    </citation>
    <scope>NUCLEOTIDE SEQUENCE [LARGE SCALE GENOMIC DNA]</scope>
</reference>
<keyword evidence="4 5" id="KW-0472">Membrane</keyword>
<evidence type="ECO:0000256" key="5">
    <source>
        <dbReference type="RuleBase" id="RU361157"/>
    </source>
</evidence>
<evidence type="ECO:0000256" key="3">
    <source>
        <dbReference type="ARBA" id="ARBA00022989"/>
    </source>
</evidence>
<feature type="transmembrane region" description="Helical" evidence="5">
    <location>
        <begin position="48"/>
        <end position="67"/>
    </location>
</feature>
<keyword evidence="5" id="KW-0813">Transport</keyword>
<dbReference type="InterPro" id="IPR000412">
    <property type="entry name" value="ABC_2_transport"/>
</dbReference>
<comment type="similarity">
    <text evidence="5">Belongs to the ABC-2 integral membrane protein family.</text>
</comment>
<feature type="transmembrane region" description="Helical" evidence="5">
    <location>
        <begin position="173"/>
        <end position="195"/>
    </location>
</feature>
<dbReference type="PIRSF" id="PIRSF006648">
    <property type="entry name" value="DrrB"/>
    <property type="match status" value="1"/>
</dbReference>
<dbReference type="PANTHER" id="PTHR43229:SF2">
    <property type="entry name" value="NODULATION PROTEIN J"/>
    <property type="match status" value="1"/>
</dbReference>
<evidence type="ECO:0000313" key="7">
    <source>
        <dbReference type="EMBL" id="KKR42246.1"/>
    </source>
</evidence>
<evidence type="ECO:0000256" key="2">
    <source>
        <dbReference type="ARBA" id="ARBA00022692"/>
    </source>
</evidence>
<dbReference type="InterPro" id="IPR047817">
    <property type="entry name" value="ABC2_TM_bact-type"/>
</dbReference>
<feature type="transmembrane region" description="Helical" evidence="5">
    <location>
        <begin position="225"/>
        <end position="247"/>
    </location>
</feature>
<protein>
    <recommendedName>
        <fullName evidence="5">Transport permease protein</fullName>
    </recommendedName>
</protein>
<gene>
    <name evidence="7" type="ORF">UT77_C0003G0041</name>
</gene>
<evidence type="ECO:0000256" key="1">
    <source>
        <dbReference type="ARBA" id="ARBA00004141"/>
    </source>
</evidence>
<dbReference type="InterPro" id="IPR013525">
    <property type="entry name" value="ABC2_TM"/>
</dbReference>
<dbReference type="GO" id="GO:0140359">
    <property type="term" value="F:ABC-type transporter activity"/>
    <property type="evidence" value="ECO:0007669"/>
    <property type="project" value="InterPro"/>
</dbReference>
<name>A0A0G0QXS8_9BACT</name>
<sequence>MNFNRVFAIILRHIFTTMHQLERFFDVIISPILVLVLWGFLSQYVQNIQSQTLAAFLLGGMMLWVIFEKVSTDIGVNFMYEVWDRNIINLLASPITFAEYLGALIGISLVKILIAFTSMILMAGIFYHFQITALGFGLALLWINLFIFAASFGIFNVSLVLKYGHSIGPLTWILPFFVQPFAAVFYPISILPPFFQKIAFFIPISHVFEGMRYALKTGQFDVNSFWVALVLNIVYFSASVVFFAFTLKKALKSGRLVKLI</sequence>
<feature type="domain" description="ABC transmembrane type-2" evidence="6">
    <location>
        <begin position="22"/>
        <end position="246"/>
    </location>
</feature>
<dbReference type="InterPro" id="IPR051784">
    <property type="entry name" value="Nod_factor_ABC_transporter"/>
</dbReference>
<dbReference type="AlphaFoldDB" id="A0A0G0QXS8"/>
<dbReference type="PROSITE" id="PS51012">
    <property type="entry name" value="ABC_TM2"/>
    <property type="match status" value="1"/>
</dbReference>
<dbReference type="Proteomes" id="UP000034881">
    <property type="component" value="Unassembled WGS sequence"/>
</dbReference>
<organism evidence="7 8">
    <name type="scientific">Candidatus Daviesbacteria bacterium GW2011_GWC2_40_12</name>
    <dbReference type="NCBI Taxonomy" id="1618431"/>
    <lineage>
        <taxon>Bacteria</taxon>
        <taxon>Candidatus Daviesiibacteriota</taxon>
    </lineage>
</organism>
<dbReference type="PANTHER" id="PTHR43229">
    <property type="entry name" value="NODULATION PROTEIN J"/>
    <property type="match status" value="1"/>
</dbReference>
<keyword evidence="5" id="KW-1003">Cell membrane</keyword>
<dbReference type="Pfam" id="PF01061">
    <property type="entry name" value="ABC2_membrane"/>
    <property type="match status" value="1"/>
</dbReference>
<feature type="transmembrane region" description="Helical" evidence="5">
    <location>
        <begin position="112"/>
        <end position="129"/>
    </location>
</feature>
<evidence type="ECO:0000313" key="8">
    <source>
        <dbReference type="Proteomes" id="UP000034881"/>
    </source>
</evidence>
<feature type="transmembrane region" description="Helical" evidence="5">
    <location>
        <begin position="24"/>
        <end position="41"/>
    </location>
</feature>
<dbReference type="GO" id="GO:0043190">
    <property type="term" value="C:ATP-binding cassette (ABC) transporter complex"/>
    <property type="evidence" value="ECO:0007669"/>
    <property type="project" value="InterPro"/>
</dbReference>
<dbReference type="EMBL" id="LBYB01000003">
    <property type="protein sequence ID" value="KKR42246.1"/>
    <property type="molecule type" value="Genomic_DNA"/>
</dbReference>
<comment type="subcellular location">
    <subcellularLocation>
        <location evidence="5">Cell membrane</location>
        <topology evidence="5">Multi-pass membrane protein</topology>
    </subcellularLocation>
    <subcellularLocation>
        <location evidence="1">Membrane</location>
        <topology evidence="1">Multi-pass membrane protein</topology>
    </subcellularLocation>
</comment>
<accession>A0A0G0QXS8</accession>